<evidence type="ECO:0000259" key="2">
    <source>
        <dbReference type="Pfam" id="PF09917"/>
    </source>
</evidence>
<keyword evidence="4" id="KW-1185">Reference proteome</keyword>
<protein>
    <submittedName>
        <fullName evidence="3">DUF2147 domain-containing protein</fullName>
    </submittedName>
</protein>
<dbReference type="InterPro" id="IPR019223">
    <property type="entry name" value="DUF2147"/>
</dbReference>
<dbReference type="AlphaFoldDB" id="A0A365XU64"/>
<feature type="chain" id="PRO_5016762277" evidence="1">
    <location>
        <begin position="22"/>
        <end position="142"/>
    </location>
</feature>
<proteinExistence type="predicted"/>
<gene>
    <name evidence="3" type="ORF">DF182_25665</name>
</gene>
<dbReference type="EMBL" id="QFFJ01000002">
    <property type="protein sequence ID" value="RBL89873.1"/>
    <property type="molecule type" value="Genomic_DNA"/>
</dbReference>
<dbReference type="Pfam" id="PF09917">
    <property type="entry name" value="DUF2147"/>
    <property type="match status" value="1"/>
</dbReference>
<feature type="signal peptide" evidence="1">
    <location>
        <begin position="1"/>
        <end position="21"/>
    </location>
</feature>
<evidence type="ECO:0000313" key="4">
    <source>
        <dbReference type="Proteomes" id="UP000253410"/>
    </source>
</evidence>
<dbReference type="OrthoDB" id="9814399at2"/>
<organism evidence="3 4">
    <name type="scientific">Chitinophaga flava</name>
    <dbReference type="NCBI Taxonomy" id="2259036"/>
    <lineage>
        <taxon>Bacteria</taxon>
        <taxon>Pseudomonadati</taxon>
        <taxon>Bacteroidota</taxon>
        <taxon>Chitinophagia</taxon>
        <taxon>Chitinophagales</taxon>
        <taxon>Chitinophagaceae</taxon>
        <taxon>Chitinophaga</taxon>
    </lineage>
</organism>
<accession>A0A365XU64</accession>
<evidence type="ECO:0000313" key="3">
    <source>
        <dbReference type="EMBL" id="RBL89873.1"/>
    </source>
</evidence>
<dbReference type="PANTHER" id="PTHR36919">
    <property type="entry name" value="BLR1215 PROTEIN"/>
    <property type="match status" value="1"/>
</dbReference>
<reference evidence="3 4" key="1">
    <citation type="submission" date="2018-05" db="EMBL/GenBank/DDBJ databases">
        <title>Chitinophaga sp. K3CV102501T nov., isolated from isolated from a monsoon evergreen broad-leaved forest soil.</title>
        <authorList>
            <person name="Lv Y."/>
        </authorList>
    </citation>
    <scope>NUCLEOTIDE SEQUENCE [LARGE SCALE GENOMIC DNA]</scope>
    <source>
        <strain evidence="3 4">GDMCC 1.1325</strain>
    </source>
</reference>
<dbReference type="Proteomes" id="UP000253410">
    <property type="component" value="Unassembled WGS sequence"/>
</dbReference>
<dbReference type="PANTHER" id="PTHR36919:SF2">
    <property type="entry name" value="BLL6627 PROTEIN"/>
    <property type="match status" value="1"/>
</dbReference>
<keyword evidence="1" id="KW-0732">Signal</keyword>
<feature type="domain" description="DUF2147" evidence="2">
    <location>
        <begin position="27"/>
        <end position="141"/>
    </location>
</feature>
<dbReference type="Gene3D" id="2.40.128.520">
    <property type="match status" value="1"/>
</dbReference>
<dbReference type="RefSeq" id="WP_113618622.1">
    <property type="nucleotide sequence ID" value="NZ_QFFJ01000002.1"/>
</dbReference>
<sequence>MKRLALVVGLTLASMTGFAQAASAIKGLWFNPEKDGKVDIYESSGKYYGKLVWMKTPFEADGKTPRKDNKNKNASLRDRTLLNMVILTGFTFEDGKWVDGEVYDPKSGKTYSSVMSLKGDKLEIRGYVGTPLFGRTAVFTRQ</sequence>
<comment type="caution">
    <text evidence="3">The sequence shown here is derived from an EMBL/GenBank/DDBJ whole genome shotgun (WGS) entry which is preliminary data.</text>
</comment>
<name>A0A365XU64_9BACT</name>
<evidence type="ECO:0000256" key="1">
    <source>
        <dbReference type="SAM" id="SignalP"/>
    </source>
</evidence>